<dbReference type="AlphaFoldDB" id="A0A6C0K9T3"/>
<name>A0A6C0K9T3_9ZZZZ</name>
<protein>
    <submittedName>
        <fullName evidence="1">Uncharacterized protein</fullName>
    </submittedName>
</protein>
<dbReference type="EMBL" id="MN740811">
    <property type="protein sequence ID" value="QHU12914.1"/>
    <property type="molecule type" value="Genomic_DNA"/>
</dbReference>
<organism evidence="1">
    <name type="scientific">viral metagenome</name>
    <dbReference type="NCBI Taxonomy" id="1070528"/>
    <lineage>
        <taxon>unclassified sequences</taxon>
        <taxon>metagenomes</taxon>
        <taxon>organismal metagenomes</taxon>
    </lineage>
</organism>
<accession>A0A6C0K9T3</accession>
<reference evidence="1" key="1">
    <citation type="journal article" date="2020" name="Nature">
        <title>Giant virus diversity and host interactions through global metagenomics.</title>
        <authorList>
            <person name="Schulz F."/>
            <person name="Roux S."/>
            <person name="Paez-Espino D."/>
            <person name="Jungbluth S."/>
            <person name="Walsh D.A."/>
            <person name="Denef V.J."/>
            <person name="McMahon K.D."/>
            <person name="Konstantinidis K.T."/>
            <person name="Eloe-Fadrosh E.A."/>
            <person name="Kyrpides N.C."/>
            <person name="Woyke T."/>
        </authorList>
    </citation>
    <scope>NUCLEOTIDE SEQUENCE</scope>
    <source>
        <strain evidence="1">GVMAG-S-1101172-89</strain>
    </source>
</reference>
<proteinExistence type="predicted"/>
<evidence type="ECO:0000313" key="1">
    <source>
        <dbReference type="EMBL" id="QHU12914.1"/>
    </source>
</evidence>
<sequence length="132" mass="15384">MRYFSENSITRSAFSLIQHSIRSKKSDITLYYPNNMQYTIVPVLVLSVKKNVFQCHFISNPYYTFDLDTLDGSLFTYIYNPHGSPINFKNSIAQYTARCHEHVRHQIYMPKILKTGDILLCGNTFPTAKYLN</sequence>